<dbReference type="AlphaFoldDB" id="A0A0E0J3L2"/>
<organism evidence="2">
    <name type="scientific">Oryza nivara</name>
    <name type="common">Indian wild rice</name>
    <name type="synonym">Oryza sativa f. spontanea</name>
    <dbReference type="NCBI Taxonomy" id="4536"/>
    <lineage>
        <taxon>Eukaryota</taxon>
        <taxon>Viridiplantae</taxon>
        <taxon>Streptophyta</taxon>
        <taxon>Embryophyta</taxon>
        <taxon>Tracheophyta</taxon>
        <taxon>Spermatophyta</taxon>
        <taxon>Magnoliopsida</taxon>
        <taxon>Liliopsida</taxon>
        <taxon>Poales</taxon>
        <taxon>Poaceae</taxon>
        <taxon>BOP clade</taxon>
        <taxon>Oryzoideae</taxon>
        <taxon>Oryzeae</taxon>
        <taxon>Oryzinae</taxon>
        <taxon>Oryza</taxon>
    </lineage>
</organism>
<dbReference type="eggNOG" id="ENOG502QS8C">
    <property type="taxonomic scope" value="Eukaryota"/>
</dbReference>
<accession>A0A0E0J3L2</accession>
<dbReference type="SUPFAM" id="SSF46565">
    <property type="entry name" value="Chaperone J-domain"/>
    <property type="match status" value="1"/>
</dbReference>
<evidence type="ECO:0000259" key="1">
    <source>
        <dbReference type="PROSITE" id="PS50076"/>
    </source>
</evidence>
<dbReference type="PANTHER" id="PTHR47374:SF5">
    <property type="entry name" value="J DOMAIN-CONTAINING PROTEIN"/>
    <property type="match status" value="1"/>
</dbReference>
<dbReference type="CDD" id="cd06257">
    <property type="entry name" value="DnaJ"/>
    <property type="match status" value="1"/>
</dbReference>
<reference evidence="2" key="1">
    <citation type="submission" date="2015-04" db="UniProtKB">
        <authorList>
            <consortium name="EnsemblPlants"/>
        </authorList>
    </citation>
    <scope>IDENTIFICATION</scope>
    <source>
        <strain evidence="2">SL10</strain>
    </source>
</reference>
<reference evidence="2" key="2">
    <citation type="submission" date="2018-04" db="EMBL/GenBank/DDBJ databases">
        <title>OnivRS2 (Oryza nivara Reference Sequence Version 2).</title>
        <authorList>
            <person name="Zhang J."/>
            <person name="Kudrna D."/>
            <person name="Lee S."/>
            <person name="Talag J."/>
            <person name="Rajasekar S."/>
            <person name="Welchert J."/>
            <person name="Hsing Y.-I."/>
            <person name="Wing R.A."/>
        </authorList>
    </citation>
    <scope>NUCLEOTIDE SEQUENCE [LARGE SCALE GENOMIC DNA]</scope>
    <source>
        <strain evidence="2">SL10</strain>
    </source>
</reference>
<evidence type="ECO:0000313" key="2">
    <source>
        <dbReference type="EnsemblPlants" id="ONIVA11G17820.1"/>
    </source>
</evidence>
<dbReference type="InterPro" id="IPR018253">
    <property type="entry name" value="DnaJ_domain_CS"/>
</dbReference>
<protein>
    <recommendedName>
        <fullName evidence="1">J domain-containing protein</fullName>
    </recommendedName>
</protein>
<dbReference type="PROSITE" id="PS00636">
    <property type="entry name" value="DNAJ_1"/>
    <property type="match status" value="1"/>
</dbReference>
<proteinExistence type="predicted"/>
<dbReference type="Pfam" id="PF00226">
    <property type="entry name" value="DnaJ"/>
    <property type="match status" value="1"/>
</dbReference>
<keyword evidence="3" id="KW-1185">Reference proteome</keyword>
<dbReference type="EnsemblPlants" id="ONIVA11G17820.1">
    <property type="protein sequence ID" value="ONIVA11G17820.1"/>
    <property type="gene ID" value="ONIVA11G17820"/>
</dbReference>
<dbReference type="PANTHER" id="PTHR47374">
    <property type="entry name" value="ENDOSOME ANTIGEN-LIKE PROTEIN, PUTATIVE (DUF3444)-RELATED"/>
    <property type="match status" value="1"/>
</dbReference>
<evidence type="ECO:0000313" key="3">
    <source>
        <dbReference type="Proteomes" id="UP000006591"/>
    </source>
</evidence>
<dbReference type="HOGENOM" id="CLU_004676_2_0_1"/>
<dbReference type="GO" id="GO:0005783">
    <property type="term" value="C:endoplasmic reticulum"/>
    <property type="evidence" value="ECO:0007669"/>
    <property type="project" value="UniProtKB-ARBA"/>
</dbReference>
<dbReference type="PROSITE" id="PS50076">
    <property type="entry name" value="DNAJ_2"/>
    <property type="match status" value="1"/>
</dbReference>
<dbReference type="Gene3D" id="1.10.287.110">
    <property type="entry name" value="DnaJ domain"/>
    <property type="match status" value="1"/>
</dbReference>
<dbReference type="OMA" id="PVITYEC"/>
<name>A0A0E0J3L2_ORYNI</name>
<dbReference type="InterPro" id="IPR001623">
    <property type="entry name" value="DnaJ_domain"/>
</dbReference>
<dbReference type="Gramene" id="ONIVA11G17820.1">
    <property type="protein sequence ID" value="ONIVA11G17820.1"/>
    <property type="gene ID" value="ONIVA11G17820"/>
</dbReference>
<dbReference type="InterPro" id="IPR024593">
    <property type="entry name" value="DUF3444"/>
</dbReference>
<dbReference type="Proteomes" id="UP000006591">
    <property type="component" value="Chromosome 11"/>
</dbReference>
<dbReference type="SMART" id="SM00271">
    <property type="entry name" value="DnaJ"/>
    <property type="match status" value="1"/>
</dbReference>
<feature type="domain" description="J" evidence="1">
    <location>
        <begin position="66"/>
        <end position="130"/>
    </location>
</feature>
<dbReference type="PRINTS" id="PR00625">
    <property type="entry name" value="JDOMAIN"/>
</dbReference>
<dbReference type="STRING" id="4536.A0A0E0J3L2"/>
<sequence length="690" mass="78366">MECNREEDFRAREIAVKKLENRDFVGARKIAIKAQRLFPELENISQLLIICEVLSSAEAKISGELDWYGVLQVDKMADETVIRRQYNILSYRLHPDNNTLFGAEAAFRFVSEAHAILSDHVKRSLYDTKRQCASREVAKEATQPPNKTDSNISNVAGSMTPSASVLVFWTICPHCQKRFLYYQRNFLARCSDCGKRFFAIKLHEQSVPSRILSTAAKKSQLSTSEMLSFQRSSVPNQHQQGKCLVTRSEAIQFSAMKQTKSHICAFDNDKPGTLVPKSSDLKSISVKNLTRESAPAEENAAESSSLQILGKRKLYVTSDSSHDFFDFDKSRDVSQIAVDQIWAVYDGHDCMPRAYARINHVDPSNLKVQFTWLVHNTVNEQNSKSTNEKLPFACGNFCLGETDVLHNPSSIPFYKTNGNERVGVAEGFLELDTAALPSDLDSAFTSITLESYMALDNKTNIELISYVCPDSEFYNFEQDRSHDKFEAGQIWALYSDTDKFPNFYGWVSKVEMEPFNVDLAWLEACPQRAQEKLWLEHDVPVSCGTFEIQNMETKFNENCAFSRLIETKQIGAKCKVQIHPKIGEVWAIYKNWSNKWVPSRSTRGTKYAIGKIVDSTEAFTLFGYLTKVDGYISVFKPDVRRGILKIPVKENLRFSHRIPSFCLTKEKGGKLHDCYELDPAAVPDVFLHKN</sequence>
<dbReference type="InterPro" id="IPR036869">
    <property type="entry name" value="J_dom_sf"/>
</dbReference>
<dbReference type="Pfam" id="PF11926">
    <property type="entry name" value="DUF3444"/>
    <property type="match status" value="2"/>
</dbReference>